<evidence type="ECO:0000256" key="1">
    <source>
        <dbReference type="SAM" id="MobiDB-lite"/>
    </source>
</evidence>
<organism evidence="2 3">
    <name type="scientific">Clostridium polyendosporum</name>
    <dbReference type="NCBI Taxonomy" id="69208"/>
    <lineage>
        <taxon>Bacteria</taxon>
        <taxon>Bacillati</taxon>
        <taxon>Bacillota</taxon>
        <taxon>Clostridia</taxon>
        <taxon>Eubacteriales</taxon>
        <taxon>Clostridiaceae</taxon>
        <taxon>Clostridium</taxon>
    </lineage>
</organism>
<name>A0A919VGN3_9CLOT</name>
<keyword evidence="3" id="KW-1185">Reference proteome</keyword>
<reference evidence="2" key="1">
    <citation type="submission" date="2021-03" db="EMBL/GenBank/DDBJ databases">
        <title>Taxonomic study of Clostridium polyendosporum from meadow-gley soil under rice.</title>
        <authorList>
            <person name="Kobayashi H."/>
            <person name="Tanizawa Y."/>
            <person name="Yagura M."/>
        </authorList>
    </citation>
    <scope>NUCLEOTIDE SEQUENCE</scope>
    <source>
        <strain evidence="2">JCM 30710</strain>
    </source>
</reference>
<proteinExistence type="predicted"/>
<evidence type="ECO:0000313" key="3">
    <source>
        <dbReference type="Proteomes" id="UP000679179"/>
    </source>
</evidence>
<dbReference type="RefSeq" id="WP_212904055.1">
    <property type="nucleotide sequence ID" value="NZ_BOPZ01000016.1"/>
</dbReference>
<dbReference type="Proteomes" id="UP000679179">
    <property type="component" value="Unassembled WGS sequence"/>
</dbReference>
<protein>
    <submittedName>
        <fullName evidence="2">Uncharacterized protein</fullName>
    </submittedName>
</protein>
<comment type="caution">
    <text evidence="2">The sequence shown here is derived from an EMBL/GenBank/DDBJ whole genome shotgun (WGS) entry which is preliminary data.</text>
</comment>
<feature type="region of interest" description="Disordered" evidence="1">
    <location>
        <begin position="1"/>
        <end position="86"/>
    </location>
</feature>
<dbReference type="EMBL" id="BOPZ01000016">
    <property type="protein sequence ID" value="GIM29357.1"/>
    <property type="molecule type" value="Genomic_DNA"/>
</dbReference>
<gene>
    <name evidence="2" type="ORF">CPJCM30710_20230</name>
</gene>
<sequence>MDKQYLQETKQLNAQSRAGQGTSSTSNAGMTSSQATIAETKQLNAQSAANKGTSATSNAGMTSSTNAADLQEAKQLNAQSRTTGMQ</sequence>
<dbReference type="AlphaFoldDB" id="A0A919VGN3"/>
<accession>A0A919VGN3</accession>
<evidence type="ECO:0000313" key="2">
    <source>
        <dbReference type="EMBL" id="GIM29357.1"/>
    </source>
</evidence>